<organism evidence="2 3">
    <name type="scientific">Puccinia graminis f. sp. tritici</name>
    <dbReference type="NCBI Taxonomy" id="56615"/>
    <lineage>
        <taxon>Eukaryota</taxon>
        <taxon>Fungi</taxon>
        <taxon>Dikarya</taxon>
        <taxon>Basidiomycota</taxon>
        <taxon>Pucciniomycotina</taxon>
        <taxon>Pucciniomycetes</taxon>
        <taxon>Pucciniales</taxon>
        <taxon>Pucciniaceae</taxon>
        <taxon>Puccinia</taxon>
    </lineage>
</organism>
<gene>
    <name evidence="2" type="ORF">PGTUg99_036513</name>
</gene>
<dbReference type="Proteomes" id="UP000325313">
    <property type="component" value="Unassembled WGS sequence"/>
</dbReference>
<evidence type="ECO:0000313" key="3">
    <source>
        <dbReference type="Proteomes" id="UP000325313"/>
    </source>
</evidence>
<sequence length="137" mass="15614">MNLKIFILGIPIALIPAFLAGPSKIPCEACKKKIPGAVQIMDRQGRPEKDDCGEQLAEGVLFKAQRIKYYYRCKDTNCQALTVKNKQCVYEQRDPCDHENRWVFEPPITANPESSSSEIVIPSEDINGYTYYHFNLK</sequence>
<protein>
    <submittedName>
        <fullName evidence="2">Uncharacterized protein</fullName>
    </submittedName>
</protein>
<comment type="caution">
    <text evidence="2">The sequence shown here is derived from an EMBL/GenBank/DDBJ whole genome shotgun (WGS) entry which is preliminary data.</text>
</comment>
<reference evidence="2 3" key="1">
    <citation type="submission" date="2019-05" db="EMBL/GenBank/DDBJ databases">
        <title>Emergence of the Ug99 lineage of the wheat stem rust pathogen through somatic hybridization.</title>
        <authorList>
            <person name="Li F."/>
            <person name="Upadhyaya N.M."/>
            <person name="Sperschneider J."/>
            <person name="Matny O."/>
            <person name="Nguyen-Phuc H."/>
            <person name="Mago R."/>
            <person name="Raley C."/>
            <person name="Miller M.E."/>
            <person name="Silverstein K.A.T."/>
            <person name="Henningsen E."/>
            <person name="Hirsch C.D."/>
            <person name="Visser B."/>
            <person name="Pretorius Z.A."/>
            <person name="Steffenson B.J."/>
            <person name="Schwessinger B."/>
            <person name="Dodds P.N."/>
            <person name="Figueroa M."/>
        </authorList>
    </citation>
    <scope>NUCLEOTIDE SEQUENCE [LARGE SCALE GENOMIC DNA]</scope>
    <source>
        <strain evidence="2 3">Ug99</strain>
    </source>
</reference>
<proteinExistence type="predicted"/>
<evidence type="ECO:0000256" key="1">
    <source>
        <dbReference type="SAM" id="SignalP"/>
    </source>
</evidence>
<feature type="signal peptide" evidence="1">
    <location>
        <begin position="1"/>
        <end position="20"/>
    </location>
</feature>
<dbReference type="EMBL" id="VDEP01000270">
    <property type="protein sequence ID" value="KAA1117157.1"/>
    <property type="molecule type" value="Genomic_DNA"/>
</dbReference>
<accession>A0A5B0QV36</accession>
<evidence type="ECO:0000313" key="2">
    <source>
        <dbReference type="EMBL" id="KAA1117157.1"/>
    </source>
</evidence>
<keyword evidence="1" id="KW-0732">Signal</keyword>
<feature type="chain" id="PRO_5022714620" evidence="1">
    <location>
        <begin position="21"/>
        <end position="137"/>
    </location>
</feature>
<dbReference type="AlphaFoldDB" id="A0A5B0QV36"/>
<name>A0A5B0QV36_PUCGR</name>